<keyword evidence="5 6" id="KW-0539">Nucleus</keyword>
<evidence type="ECO:0000256" key="4">
    <source>
        <dbReference type="ARBA" id="ARBA00023163"/>
    </source>
</evidence>
<dbReference type="GO" id="GO:0000978">
    <property type="term" value="F:RNA polymerase II cis-regulatory region sequence-specific DNA binding"/>
    <property type="evidence" value="ECO:0007669"/>
    <property type="project" value="TreeGrafter"/>
</dbReference>
<dbReference type="Pfam" id="PF25416">
    <property type="entry name" value="GRHL1_C"/>
    <property type="match status" value="1"/>
</dbReference>
<evidence type="ECO:0000259" key="8">
    <source>
        <dbReference type="PROSITE" id="PS51968"/>
    </source>
</evidence>
<evidence type="ECO:0000256" key="1">
    <source>
        <dbReference type="ARBA" id="ARBA00004123"/>
    </source>
</evidence>
<dbReference type="PROSITE" id="PS51968">
    <property type="entry name" value="GRH_CP2_DB"/>
    <property type="match status" value="1"/>
</dbReference>
<dbReference type="PANTHER" id="PTHR11037">
    <property type="entry name" value="TRANSCRIPTION FACTOR CP2"/>
    <property type="match status" value="1"/>
</dbReference>
<feature type="domain" description="Grh/CP2 DB" evidence="8">
    <location>
        <begin position="232"/>
        <end position="479"/>
    </location>
</feature>
<protein>
    <submittedName>
        <fullName evidence="10">Grainyhead-like transcription factor 2b</fullName>
    </submittedName>
</protein>
<dbReference type="InParanoid" id="A0A6J2WFP6"/>
<dbReference type="FunCoup" id="A0A6J2WFP6">
    <property type="interactions" value="68"/>
</dbReference>
<dbReference type="GeneID" id="115824707"/>
<evidence type="ECO:0000256" key="2">
    <source>
        <dbReference type="ARBA" id="ARBA00023015"/>
    </source>
</evidence>
<evidence type="ECO:0000313" key="10">
    <source>
        <dbReference type="RefSeq" id="XP_030644325.1"/>
    </source>
</evidence>
<evidence type="ECO:0000256" key="6">
    <source>
        <dbReference type="PROSITE-ProRule" id="PRU01313"/>
    </source>
</evidence>
<dbReference type="GO" id="GO:0021915">
    <property type="term" value="P:neural tube development"/>
    <property type="evidence" value="ECO:0007669"/>
    <property type="project" value="TreeGrafter"/>
</dbReference>
<keyword evidence="3 6" id="KW-0238">DNA-binding</keyword>
<keyword evidence="2" id="KW-0805">Transcription regulation</keyword>
<gene>
    <name evidence="10" type="primary">grhl2b</name>
</gene>
<dbReference type="GO" id="GO:0007420">
    <property type="term" value="P:brain development"/>
    <property type="evidence" value="ECO:0007669"/>
    <property type="project" value="TreeGrafter"/>
</dbReference>
<dbReference type="Proteomes" id="UP000504632">
    <property type="component" value="Chromosome 12"/>
</dbReference>
<organism evidence="9 10">
    <name type="scientific">Chanos chanos</name>
    <name type="common">Milkfish</name>
    <name type="synonym">Mugil chanos</name>
    <dbReference type="NCBI Taxonomy" id="29144"/>
    <lineage>
        <taxon>Eukaryota</taxon>
        <taxon>Metazoa</taxon>
        <taxon>Chordata</taxon>
        <taxon>Craniata</taxon>
        <taxon>Vertebrata</taxon>
        <taxon>Euteleostomi</taxon>
        <taxon>Actinopterygii</taxon>
        <taxon>Neopterygii</taxon>
        <taxon>Teleostei</taxon>
        <taxon>Ostariophysi</taxon>
        <taxon>Gonorynchiformes</taxon>
        <taxon>Chanidae</taxon>
        <taxon>Chanos</taxon>
    </lineage>
</organism>
<dbReference type="RefSeq" id="XP_030644325.1">
    <property type="nucleotide sequence ID" value="XM_030788465.1"/>
</dbReference>
<accession>A0A6J2WFP6</accession>
<feature type="region of interest" description="Disordered" evidence="7">
    <location>
        <begin position="190"/>
        <end position="216"/>
    </location>
</feature>
<keyword evidence="9" id="KW-1185">Reference proteome</keyword>
<dbReference type="PANTHER" id="PTHR11037:SF17">
    <property type="entry name" value="GRAINYHEAD-LIKE PROTEIN 2 HOMOLOG"/>
    <property type="match status" value="1"/>
</dbReference>
<name>A0A6J2WFP6_CHACN</name>
<reference evidence="10" key="1">
    <citation type="submission" date="2025-08" db="UniProtKB">
        <authorList>
            <consortium name="RefSeq"/>
        </authorList>
    </citation>
    <scope>IDENTIFICATION</scope>
</reference>
<dbReference type="InterPro" id="IPR040167">
    <property type="entry name" value="TF_CP2-like"/>
</dbReference>
<comment type="subcellular location">
    <subcellularLocation>
        <location evidence="1 6">Nucleus</location>
    </subcellularLocation>
</comment>
<dbReference type="CTD" id="100034503"/>
<dbReference type="InterPro" id="IPR007604">
    <property type="entry name" value="CP2"/>
</dbReference>
<feature type="region of interest" description="Disordered" evidence="7">
    <location>
        <begin position="91"/>
        <end position="111"/>
    </location>
</feature>
<evidence type="ECO:0000256" key="7">
    <source>
        <dbReference type="SAM" id="MobiDB-lite"/>
    </source>
</evidence>
<proteinExistence type="predicted"/>
<dbReference type="GO" id="GO:0001228">
    <property type="term" value="F:DNA-binding transcription activator activity, RNA polymerase II-specific"/>
    <property type="evidence" value="ECO:0007669"/>
    <property type="project" value="TreeGrafter"/>
</dbReference>
<dbReference type="InterPro" id="IPR057520">
    <property type="entry name" value="GRHL1/CP2_C"/>
</dbReference>
<dbReference type="AlphaFoldDB" id="A0A6J2WFP6"/>
<evidence type="ECO:0000313" key="9">
    <source>
        <dbReference type="Proteomes" id="UP000504632"/>
    </source>
</evidence>
<dbReference type="GO" id="GO:0005634">
    <property type="term" value="C:nucleus"/>
    <property type="evidence" value="ECO:0007669"/>
    <property type="project" value="UniProtKB-SubCell"/>
</dbReference>
<dbReference type="Pfam" id="PF04516">
    <property type="entry name" value="CP2"/>
    <property type="match status" value="1"/>
</dbReference>
<evidence type="ECO:0000256" key="5">
    <source>
        <dbReference type="ARBA" id="ARBA00023242"/>
    </source>
</evidence>
<sequence>MSQESDNNKRLVVVVPNETSFHSRRAYTSEDEAWRSYLENPLTAATKAMMSINGDEDSAAALGLLYEYYKVPKDKRVLPITKVVEISEEQEKRNALVGSSSSSSQTETEAVDNRVQVLKSVPVNLSINTEHQETKRDQYVTGEPAPVAMVKAEVYAPVFMSSGVHYKSEGEEPPRVIFEQGHLYDSSAINHSSYVKDDQRSSPDSTYEEETSAVRKYRPQSLEADEYVFDQTNIDTFQYTLEATRSLRQKQGEGPMTYLNKGQYYAVTLNETGANKRLRHPISKVRSVIMVVFSEDKNRDEQLKYWRYWHSRQHTAKQRVLDIADYKESFNTIGNIEEIAYNAVSFTWDVNEEAKIFITVNCLSTDFSSQKGVKGLPLMIQIDTYSYNNRSNKPLHRAYCQIKVFCDKGAERKIRDEERKQNRKKSKGEILKPVSNSNSIVMDITGKDGGAGLVNLPKKSDTTFFKTMSDLDAQPVLFIPDVHFGNLQRAGQVYTFNAEEIEREGSVLVKRMFRSSDDDFCPPPHKQIKEETQRKVLLYVRKESDEVFDALMLRSPTLRGLMDAISEKYCVPIERMAKIYKKSKKGILVNMDDNIIEHYSNEDTFILVIEPYADAYKITLMEI</sequence>
<dbReference type="OrthoDB" id="7680836at2759"/>
<evidence type="ECO:0000256" key="3">
    <source>
        <dbReference type="ARBA" id="ARBA00023125"/>
    </source>
</evidence>
<keyword evidence="4" id="KW-0804">Transcription</keyword>